<evidence type="ECO:0000259" key="15">
    <source>
        <dbReference type="PROSITE" id="PS51195"/>
    </source>
</evidence>
<comment type="similarity">
    <text evidence="1">Belongs to the RAD52 family.</text>
</comment>
<dbReference type="InterPro" id="IPR027417">
    <property type="entry name" value="P-loop_NTPase"/>
</dbReference>
<evidence type="ECO:0000256" key="1">
    <source>
        <dbReference type="ARBA" id="ARBA00006638"/>
    </source>
</evidence>
<keyword evidence="2 11" id="KW-0808">Transferase</keyword>
<feature type="short sequence motif" description="Q motif" evidence="10">
    <location>
        <begin position="135"/>
        <end position="163"/>
    </location>
</feature>
<dbReference type="FunFam" id="3.40.50.150:FF:000232">
    <property type="entry name" value="Sterol 24-C-methyltransferase erg6"/>
    <property type="match status" value="1"/>
</dbReference>
<dbReference type="GO" id="GO:0006310">
    <property type="term" value="P:DNA recombination"/>
    <property type="evidence" value="ECO:0007669"/>
    <property type="project" value="UniProtKB-ARBA"/>
</dbReference>
<evidence type="ECO:0000256" key="5">
    <source>
        <dbReference type="ARBA" id="ARBA00022801"/>
    </source>
</evidence>
<evidence type="ECO:0000256" key="6">
    <source>
        <dbReference type="ARBA" id="ARBA00022806"/>
    </source>
</evidence>
<dbReference type="InterPro" id="IPR050447">
    <property type="entry name" value="Erg6_SMT_methyltransf"/>
</dbReference>
<dbReference type="GO" id="GO:0003838">
    <property type="term" value="F:sterol 24-C-methyltransferase activity"/>
    <property type="evidence" value="ECO:0007669"/>
    <property type="project" value="TreeGrafter"/>
</dbReference>
<dbReference type="CDD" id="cd18787">
    <property type="entry name" value="SF2_C_DEAD"/>
    <property type="match status" value="1"/>
</dbReference>
<keyword evidence="8" id="KW-0234">DNA repair</keyword>
<evidence type="ECO:0000256" key="2">
    <source>
        <dbReference type="ARBA" id="ARBA00022679"/>
    </source>
</evidence>
<evidence type="ECO:0000313" key="18">
    <source>
        <dbReference type="Proteomes" id="UP000650582"/>
    </source>
</evidence>
<dbReference type="GO" id="GO:0006302">
    <property type="term" value="P:double-strand break repair"/>
    <property type="evidence" value="ECO:0007669"/>
    <property type="project" value="UniProtKB-ARBA"/>
</dbReference>
<feature type="compositionally biased region" description="Polar residues" evidence="12">
    <location>
        <begin position="1448"/>
        <end position="1457"/>
    </location>
</feature>
<keyword evidence="3" id="KW-0547">Nucleotide-binding</keyword>
<dbReference type="PANTHER" id="PTHR44068">
    <property type="entry name" value="ZGC:194242"/>
    <property type="match status" value="1"/>
</dbReference>
<dbReference type="SUPFAM" id="SSF53335">
    <property type="entry name" value="S-adenosyl-L-methionine-dependent methyltransferases"/>
    <property type="match status" value="1"/>
</dbReference>
<keyword evidence="11" id="KW-0489">Methyltransferase</keyword>
<feature type="compositionally biased region" description="Low complexity" evidence="12">
    <location>
        <begin position="114"/>
        <end position="124"/>
    </location>
</feature>
<dbReference type="SUPFAM" id="SSF52540">
    <property type="entry name" value="P-loop containing nucleoside triphosphate hydrolases"/>
    <property type="match status" value="1"/>
</dbReference>
<feature type="domain" description="SAM-dependent methyltransferase Erg6/SMT-type" evidence="16">
    <location>
        <begin position="773"/>
        <end position="1070"/>
    </location>
</feature>
<dbReference type="InterPro" id="IPR030384">
    <property type="entry name" value="MeTrfase_SMT"/>
</dbReference>
<evidence type="ECO:0000256" key="9">
    <source>
        <dbReference type="ARBA" id="ARBA00038188"/>
    </source>
</evidence>
<dbReference type="Pfam" id="PF00271">
    <property type="entry name" value="Helicase_C"/>
    <property type="match status" value="1"/>
</dbReference>
<dbReference type="Gene3D" id="3.40.50.150">
    <property type="entry name" value="Vaccinia Virus protein VP39"/>
    <property type="match status" value="1"/>
</dbReference>
<keyword evidence="6" id="KW-0347">Helicase</keyword>
<dbReference type="Gene3D" id="3.40.50.300">
    <property type="entry name" value="P-loop containing nucleotide triphosphate hydrolases"/>
    <property type="match status" value="2"/>
</dbReference>
<feature type="domain" description="Helicase ATP-binding" evidence="13">
    <location>
        <begin position="166"/>
        <end position="384"/>
    </location>
</feature>
<dbReference type="GO" id="GO:0005783">
    <property type="term" value="C:endoplasmic reticulum"/>
    <property type="evidence" value="ECO:0007669"/>
    <property type="project" value="TreeGrafter"/>
</dbReference>
<dbReference type="GO" id="GO:0032259">
    <property type="term" value="P:methylation"/>
    <property type="evidence" value="ECO:0007669"/>
    <property type="project" value="UniProtKB-KW"/>
</dbReference>
<dbReference type="PANTHER" id="PTHR44068:SF1">
    <property type="entry name" value="HYPOTHETICAL LOC100005854"/>
    <property type="match status" value="1"/>
</dbReference>
<dbReference type="InterPro" id="IPR013705">
    <property type="entry name" value="Sterol_MeTrfase_C"/>
</dbReference>
<feature type="compositionally biased region" description="Polar residues" evidence="12">
    <location>
        <begin position="1382"/>
        <end position="1394"/>
    </location>
</feature>
<comment type="similarity">
    <text evidence="9 11">Belongs to the class I-like SAM-binding methyltransferase superfamily. Erg6/SMT family.</text>
</comment>
<evidence type="ECO:0000259" key="16">
    <source>
        <dbReference type="PROSITE" id="PS51685"/>
    </source>
</evidence>
<keyword evidence="7" id="KW-0067">ATP-binding</keyword>
<feature type="compositionally biased region" description="Basic residues" evidence="12">
    <location>
        <begin position="14"/>
        <end position="31"/>
    </location>
</feature>
<evidence type="ECO:0000256" key="11">
    <source>
        <dbReference type="PROSITE-ProRule" id="PRU01022"/>
    </source>
</evidence>
<feature type="region of interest" description="Disordered" evidence="12">
    <location>
        <begin position="1"/>
        <end position="57"/>
    </location>
</feature>
<dbReference type="InterPro" id="IPR042525">
    <property type="entry name" value="Rad52_Rad59_Rad22_sf"/>
</dbReference>
<dbReference type="Pfam" id="PF00270">
    <property type="entry name" value="DEAD"/>
    <property type="match status" value="1"/>
</dbReference>
<evidence type="ECO:0000256" key="7">
    <source>
        <dbReference type="ARBA" id="ARBA00022840"/>
    </source>
</evidence>
<dbReference type="GO" id="GO:0003676">
    <property type="term" value="F:nucleic acid binding"/>
    <property type="evidence" value="ECO:0007669"/>
    <property type="project" value="InterPro"/>
</dbReference>
<dbReference type="GO" id="GO:0003724">
    <property type="term" value="F:RNA helicase activity"/>
    <property type="evidence" value="ECO:0007669"/>
    <property type="project" value="InterPro"/>
</dbReference>
<gene>
    <name evidence="17" type="ORF">RHS04_04430</name>
</gene>
<keyword evidence="11" id="KW-0949">S-adenosyl-L-methionine</keyword>
<organism evidence="17 18">
    <name type="scientific">Rhizoctonia solani</name>
    <dbReference type="NCBI Taxonomy" id="456999"/>
    <lineage>
        <taxon>Eukaryota</taxon>
        <taxon>Fungi</taxon>
        <taxon>Dikarya</taxon>
        <taxon>Basidiomycota</taxon>
        <taxon>Agaricomycotina</taxon>
        <taxon>Agaricomycetes</taxon>
        <taxon>Cantharellales</taxon>
        <taxon>Ceratobasidiaceae</taxon>
        <taxon>Rhizoctonia</taxon>
    </lineage>
</organism>
<dbReference type="EMBL" id="JACYCC010000037">
    <property type="protein sequence ID" value="KAF8680123.1"/>
    <property type="molecule type" value="Genomic_DNA"/>
</dbReference>
<evidence type="ECO:0000256" key="8">
    <source>
        <dbReference type="ARBA" id="ARBA00023204"/>
    </source>
</evidence>
<dbReference type="InterPro" id="IPR014014">
    <property type="entry name" value="RNA_helicase_DEAD_Q_motif"/>
</dbReference>
<dbReference type="Pfam" id="PF04098">
    <property type="entry name" value="Rad52_Rad22"/>
    <property type="match status" value="1"/>
</dbReference>
<protein>
    <submittedName>
        <fullName evidence="17">DEAD protein</fullName>
    </submittedName>
</protein>
<feature type="compositionally biased region" description="Gly residues" evidence="12">
    <location>
        <begin position="1588"/>
        <end position="1599"/>
    </location>
</feature>
<evidence type="ECO:0000313" key="17">
    <source>
        <dbReference type="EMBL" id="KAF8680123.1"/>
    </source>
</evidence>
<dbReference type="CDD" id="cd02440">
    <property type="entry name" value="AdoMet_MTases"/>
    <property type="match status" value="1"/>
</dbReference>
<keyword evidence="4" id="KW-0227">DNA damage</keyword>
<accession>A0A8H7H7W9</accession>
<dbReference type="Pfam" id="PF13847">
    <property type="entry name" value="Methyltransf_31"/>
    <property type="match status" value="1"/>
</dbReference>
<dbReference type="InterPro" id="IPR025714">
    <property type="entry name" value="Methyltranfer_dom"/>
</dbReference>
<feature type="compositionally biased region" description="Polar residues" evidence="12">
    <location>
        <begin position="1551"/>
        <end position="1567"/>
    </location>
</feature>
<feature type="compositionally biased region" description="Low complexity" evidence="12">
    <location>
        <begin position="1408"/>
        <end position="1423"/>
    </location>
</feature>
<dbReference type="InterPro" id="IPR001650">
    <property type="entry name" value="Helicase_C-like"/>
</dbReference>
<dbReference type="InterPro" id="IPR011545">
    <property type="entry name" value="DEAD/DEAH_box_helicase_dom"/>
</dbReference>
<evidence type="ECO:0000259" key="14">
    <source>
        <dbReference type="PROSITE" id="PS51194"/>
    </source>
</evidence>
<dbReference type="SMART" id="SM00487">
    <property type="entry name" value="DEXDc"/>
    <property type="match status" value="1"/>
</dbReference>
<reference evidence="17" key="1">
    <citation type="submission" date="2020-09" db="EMBL/GenBank/DDBJ databases">
        <title>Comparative genome analyses of four rice-infecting Rhizoctonia solani isolates reveal extensive enrichment of homogalacturonan modification genes.</title>
        <authorList>
            <person name="Lee D.-Y."/>
            <person name="Jeon J."/>
            <person name="Kim K.-T."/>
            <person name="Cheong K."/>
            <person name="Song H."/>
            <person name="Choi G."/>
            <person name="Ko J."/>
            <person name="Opiyo S.O."/>
            <person name="Zuo S."/>
            <person name="Madhav S."/>
            <person name="Lee Y.-H."/>
            <person name="Wang G.-L."/>
        </authorList>
    </citation>
    <scope>NUCLEOTIDE SEQUENCE</scope>
    <source>
        <strain evidence="17">AG1-IA YN-7</strain>
    </source>
</reference>
<feature type="domain" description="DEAD-box RNA helicase Q" evidence="15">
    <location>
        <begin position="135"/>
        <end position="163"/>
    </location>
</feature>
<evidence type="ECO:0000259" key="13">
    <source>
        <dbReference type="PROSITE" id="PS51192"/>
    </source>
</evidence>
<dbReference type="Gene3D" id="3.30.390.80">
    <property type="entry name" value="DNA repair protein Rad52/59/22"/>
    <property type="match status" value="1"/>
</dbReference>
<dbReference type="CDD" id="cd17946">
    <property type="entry name" value="DEADc_DDX24"/>
    <property type="match status" value="1"/>
</dbReference>
<feature type="compositionally biased region" description="Polar residues" evidence="12">
    <location>
        <begin position="1360"/>
        <end position="1369"/>
    </location>
</feature>
<dbReference type="InterPro" id="IPR041247">
    <property type="entry name" value="Rad52_fam"/>
</dbReference>
<dbReference type="PROSITE" id="PS51685">
    <property type="entry name" value="SAM_MT_ERG6_SMT"/>
    <property type="match status" value="1"/>
</dbReference>
<dbReference type="GO" id="GO:0006696">
    <property type="term" value="P:ergosterol biosynthetic process"/>
    <property type="evidence" value="ECO:0007669"/>
    <property type="project" value="TreeGrafter"/>
</dbReference>
<dbReference type="InterPro" id="IPR029063">
    <property type="entry name" value="SAM-dependent_MTases_sf"/>
</dbReference>
<comment type="caution">
    <text evidence="17">The sequence shown here is derived from an EMBL/GenBank/DDBJ whole genome shotgun (WGS) entry which is preliminary data.</text>
</comment>
<dbReference type="PROSITE" id="PS00039">
    <property type="entry name" value="DEAD_ATP_HELICASE"/>
    <property type="match status" value="1"/>
</dbReference>
<evidence type="ECO:0000256" key="12">
    <source>
        <dbReference type="SAM" id="MobiDB-lite"/>
    </source>
</evidence>
<proteinExistence type="inferred from homology"/>
<dbReference type="Proteomes" id="UP000650582">
    <property type="component" value="Unassembled WGS sequence"/>
</dbReference>
<dbReference type="PROSITE" id="PS51192">
    <property type="entry name" value="HELICASE_ATP_BIND_1"/>
    <property type="match status" value="1"/>
</dbReference>
<dbReference type="GO" id="GO:0016787">
    <property type="term" value="F:hydrolase activity"/>
    <property type="evidence" value="ECO:0007669"/>
    <property type="project" value="UniProtKB-KW"/>
</dbReference>
<dbReference type="SUPFAM" id="SSF54768">
    <property type="entry name" value="dsRNA-binding domain-like"/>
    <property type="match status" value="1"/>
</dbReference>
<evidence type="ECO:0000256" key="10">
    <source>
        <dbReference type="PROSITE-ProRule" id="PRU00552"/>
    </source>
</evidence>
<name>A0A8H7H7W9_9AGAM</name>
<evidence type="ECO:0000256" key="4">
    <source>
        <dbReference type="ARBA" id="ARBA00022763"/>
    </source>
</evidence>
<dbReference type="Pfam" id="PF08498">
    <property type="entry name" value="Sterol_MT_C"/>
    <property type="match status" value="1"/>
</dbReference>
<feature type="region of interest" description="Disordered" evidence="12">
    <location>
        <begin position="1340"/>
        <end position="1481"/>
    </location>
</feature>
<dbReference type="InterPro" id="IPR000629">
    <property type="entry name" value="RNA-helicase_DEAD-box_CS"/>
</dbReference>
<dbReference type="PROSITE" id="PS51195">
    <property type="entry name" value="Q_MOTIF"/>
    <property type="match status" value="1"/>
</dbReference>
<sequence>MEAISLPSKVTPRMLKRKHSAVTSTSRKKNKLGSAHEDVSNYGSDTEDDGLAWRPVSRPAGAMLGGGLDEDGGLLTIEEIEDVDVEYVDTEAGGRIAKLKKRGRSSGKRQTNDSTKPSKTTPISTNVTFDQSLLPEWASMSLHPIISHSLLELSFTNPTPIQKSALPFAQQGRDVVGVAETGSGKTLAYSLPILQYILSNPTSNSSRKLAALILAPTRELALQVCEHLKKVISAGASSSNGGVPRVSIAAIIGGLSVQKQRRILERGADIIVATPGRLWDVLGENNTLARQIRSVQFLVLDEADRMVEAGHFQELDNIVKLTVRRKEPEEQDEMAGDPVFAEATAAAVDSAPANTEMQTFVFSATMSKELQINLSRRSTKRKNKDQKGSTLDDLLMKLDFRDPNPAIVDLSPEYGKVSTLTESRIECVSGDKDFYLYYFLLRYPGRSLVFVSSIDGIRRLTPIMEQLQLKVFPLHSQLQQRQRLKNLDRFKSTPSAVLIATDVAARGLDIPSVDHVIHYQLPRTADAYVHRNGRTARAQREGFSLLLIAPNERGIMKGLMESLKRAEPIVELPIEHDILDRLKHRVQLARQIDAAQHKVKKDNHEKNWLKETAQALEIELDSDIEQVHLPQLAKKNFVKVQKLKLELKELLSEPLVARGISRRYITSGSRSIADDLVNARNHKKMLGVPNVSAGEDVAIQVPYPLPPPSSLPFTSCTFYLLHLTMATTETLDDGRVKSRVANYTAFWDNDSAKDGDAHKDNRLENYKDVINGYYDGATELYEYGWAQSFHFSRFYRGEAFLQSLARHEHYLASMMNLKPGMRVLDVGCGVGGPAREIARFADVNITGLNNNDFQIGRARKYTEKAGLSDQVQFVKGDFMKLSEQFGENTFDAVYAIEATVHAPTWEGVYGEIKKVLKPGGIFGVYEWCMTDAWDPSNPEHKDIAHGIEVGDGIPEMRTIKQAREALKTVGFEILHEEDLADRPDPIPWYYPLEGDIWKAQTAWDYITVWRMSWSGKIVTQTTVRVLEAFGLVPKGTFDVGEALKKAADALVRGGQQKLFTPMYLVVSRKPEATMEENMSMNHVLSAHLLDSFDHSRRASAPPFGGHGQAGHGSSTQLGFFPMTHGSYSQMSMMSNNSLSVEQLAQMQAKLNKKLGPEYVAISLSWRSLHLNIYADLYPNAPAQEEASPKLTYAEGWKIINLANEVFGFNGWSSSVLSITTDYVRSVFSQLVACIRAYLHLFTTQIDQNPETHRYNVGVSALVRVTLRDGAFHEDVGFGALENSRGKGAALDKCKKEAVTDAIKRTLRNFGNVLGNCLYDKQYVSEIAKVKAPVVKLDQESLHRRPDLAGPVPNMPPPRESTPQSTTSFARNLPPRPLGNPSPLATSTPVTNRTLGNELPTPDTSVVGPPAIAQSAQPAQPAPQTKVSRNINPQPPRSASPITRPTHPPNTDNSNTRVTPPVSEVNPEDPAPPAPVEPTSGQALFDIRLVGELPEDGSVYGGSEDDAFFDNILPGELDMEVPDVAPVPPRSAGPQISKPDSRASPTAREEPGSTSDSVSSPPGATSNGILEESVTKRPRIRLADAIRGGAPGTGGSGPGVGQKRQRTN</sequence>
<feature type="domain" description="Helicase C-terminal" evidence="14">
    <location>
        <begin position="435"/>
        <end position="578"/>
    </location>
</feature>
<dbReference type="InterPro" id="IPR014001">
    <property type="entry name" value="Helicase_ATP-bd"/>
</dbReference>
<evidence type="ECO:0000256" key="3">
    <source>
        <dbReference type="ARBA" id="ARBA00022741"/>
    </source>
</evidence>
<keyword evidence="5" id="KW-0378">Hydrolase</keyword>
<dbReference type="PROSITE" id="PS51194">
    <property type="entry name" value="HELICASE_CTER"/>
    <property type="match status" value="1"/>
</dbReference>
<dbReference type="SMART" id="SM00490">
    <property type="entry name" value="HELICc"/>
    <property type="match status" value="1"/>
</dbReference>
<dbReference type="GO" id="GO:0005524">
    <property type="term" value="F:ATP binding"/>
    <property type="evidence" value="ECO:0007669"/>
    <property type="project" value="UniProtKB-KW"/>
</dbReference>
<feature type="region of interest" description="Disordered" evidence="12">
    <location>
        <begin position="1493"/>
        <end position="1607"/>
    </location>
</feature>
<feature type="region of interest" description="Disordered" evidence="12">
    <location>
        <begin position="99"/>
        <end position="124"/>
    </location>
</feature>